<dbReference type="Proteomes" id="UP001519344">
    <property type="component" value="Unassembled WGS sequence"/>
</dbReference>
<dbReference type="Gene3D" id="1.10.30.50">
    <property type="match status" value="1"/>
</dbReference>
<evidence type="ECO:0000259" key="1">
    <source>
        <dbReference type="PROSITE" id="PS50878"/>
    </source>
</evidence>
<dbReference type="InterPro" id="IPR043502">
    <property type="entry name" value="DNA/RNA_pol_sf"/>
</dbReference>
<evidence type="ECO:0000313" key="3">
    <source>
        <dbReference type="Proteomes" id="UP001519344"/>
    </source>
</evidence>
<dbReference type="SUPFAM" id="SSF56672">
    <property type="entry name" value="DNA/RNA polymerases"/>
    <property type="match status" value="1"/>
</dbReference>
<keyword evidence="3" id="KW-1185">Reference proteome</keyword>
<dbReference type="InterPro" id="IPR000477">
    <property type="entry name" value="RT_dom"/>
</dbReference>
<dbReference type="EMBL" id="JAGGKV010000013">
    <property type="protein sequence ID" value="MBP1965236.1"/>
    <property type="molecule type" value="Genomic_DNA"/>
</dbReference>
<evidence type="ECO:0000313" key="2">
    <source>
        <dbReference type="EMBL" id="MBP1965236.1"/>
    </source>
</evidence>
<dbReference type="InterPro" id="IPR002711">
    <property type="entry name" value="HNH"/>
</dbReference>
<proteinExistence type="predicted"/>
<dbReference type="PROSITE" id="PS50878">
    <property type="entry name" value="RT_POL"/>
    <property type="match status" value="1"/>
</dbReference>
<dbReference type="PANTHER" id="PTHR34047">
    <property type="entry name" value="NUCLEAR INTRON MATURASE 1, MITOCHONDRIAL-RELATED"/>
    <property type="match status" value="1"/>
</dbReference>
<organism evidence="2 3">
    <name type="scientific">Paenibacillus aceris</name>
    <dbReference type="NCBI Taxonomy" id="869555"/>
    <lineage>
        <taxon>Bacteria</taxon>
        <taxon>Bacillati</taxon>
        <taxon>Bacillota</taxon>
        <taxon>Bacilli</taxon>
        <taxon>Bacillales</taxon>
        <taxon>Paenibacillaceae</taxon>
        <taxon>Paenibacillus</taxon>
    </lineage>
</organism>
<protein>
    <recommendedName>
        <fullName evidence="1">Reverse transcriptase domain-containing protein</fullName>
    </recommendedName>
</protein>
<gene>
    <name evidence="2" type="ORF">J2Z65_004473</name>
</gene>
<dbReference type="SMART" id="SM00507">
    <property type="entry name" value="HNHc"/>
    <property type="match status" value="1"/>
</dbReference>
<comment type="caution">
    <text evidence="2">The sequence shown here is derived from an EMBL/GenBank/DDBJ whole genome shotgun (WGS) entry which is preliminary data.</text>
</comment>
<reference evidence="2 3" key="1">
    <citation type="submission" date="2021-03" db="EMBL/GenBank/DDBJ databases">
        <title>Genomic Encyclopedia of Type Strains, Phase IV (KMG-IV): sequencing the most valuable type-strain genomes for metagenomic binning, comparative biology and taxonomic classification.</title>
        <authorList>
            <person name="Goeker M."/>
        </authorList>
    </citation>
    <scope>NUCLEOTIDE SEQUENCE [LARGE SCALE GENOMIC DNA]</scope>
    <source>
        <strain evidence="2 3">DSM 24950</strain>
    </source>
</reference>
<feature type="domain" description="Reverse transcriptase" evidence="1">
    <location>
        <begin position="1"/>
        <end position="104"/>
    </location>
</feature>
<dbReference type="InterPro" id="IPR051083">
    <property type="entry name" value="GrpII_Intron_Splice-Mob/Def"/>
</dbReference>
<dbReference type="PANTHER" id="PTHR34047:SF8">
    <property type="entry name" value="PROTEIN YKFC"/>
    <property type="match status" value="1"/>
</dbReference>
<dbReference type="CDD" id="cd00085">
    <property type="entry name" value="HNHc"/>
    <property type="match status" value="1"/>
</dbReference>
<dbReference type="Pfam" id="PF01844">
    <property type="entry name" value="HNH"/>
    <property type="match status" value="1"/>
</dbReference>
<dbReference type="Pfam" id="PF00078">
    <property type="entry name" value="RVT_1"/>
    <property type="match status" value="1"/>
</dbReference>
<sequence length="382" mass="45553">MANAYLDTFDHWINKQWEQKQTEYKYADKRHRIRALKKTKLRPAYLIRYADDWVIVTNNKRNAEEWKRSITTFLKDKLQLELSAEKTLITNVRKDYVKFLGYEYKLVKTSNENGFITRTVPNRQKLRSKIITIHQEIKRLRRFTRIEDVIHHINLINSKIRGLINYYENATWVHIILRKYSRILGYAGINSLKRFNGQWKPANKVNNLNSIHMNYKTQLATITYFNSLIGITCIGFCKWKRVHQKIPDETPYSHLGRQIYISRTGKKPLKIRADELLTTQLSELISRGLTRRIYNFEYYLNRAYAFNRDKGKCKVCGEEILNNLETHHVDPKLSLDLINRVPNLISTHKTCHQMIHDNKDHSNLENQTWKKISALREKLIYT</sequence>
<dbReference type="InterPro" id="IPR003615">
    <property type="entry name" value="HNH_nuc"/>
</dbReference>
<accession>A0ABS4I2U2</accession>
<name>A0ABS4I2U2_9BACL</name>